<dbReference type="SMART" id="SM00443">
    <property type="entry name" value="G_patch"/>
    <property type="match status" value="1"/>
</dbReference>
<organism evidence="8 9">
    <name type="scientific">Panaeolus cyanescens</name>
    <dbReference type="NCBI Taxonomy" id="181874"/>
    <lineage>
        <taxon>Eukaryota</taxon>
        <taxon>Fungi</taxon>
        <taxon>Dikarya</taxon>
        <taxon>Basidiomycota</taxon>
        <taxon>Agaricomycotina</taxon>
        <taxon>Agaricomycetes</taxon>
        <taxon>Agaricomycetidae</taxon>
        <taxon>Agaricales</taxon>
        <taxon>Agaricineae</taxon>
        <taxon>Galeropsidaceae</taxon>
        <taxon>Panaeolus</taxon>
    </lineage>
</organism>
<evidence type="ECO:0000256" key="3">
    <source>
        <dbReference type="ARBA" id="ARBA00022833"/>
    </source>
</evidence>
<feature type="compositionally biased region" description="Low complexity" evidence="5">
    <location>
        <begin position="307"/>
        <end position="317"/>
    </location>
</feature>
<sequence length="468" mass="50640">MSEETIARWNAIPMNRTEDAASPNSFKRTRPEDDQEDNDDDDISIVSRSPSPIDDPMDVDDQDHIHKYDEYVRKPVREVITVDTKIKPTNKGFALLTKLGWVEGRPVGLSPDGRVDPVPFTIKSDLTGLGKTTQDVRMIETTVSQRRELDSERQQKESEEQRKLREDNVARKTALETEISSTLRAFYCTLCDKQFKTVAQYDEHTNSYAHHHKARFKDMQANVRIKAKDEIDKQKEKERKREEKQLRKIAAAAGVKVAKPSGLNAANPVILAPTSNASTAAGSSMIVDDGRNPEPKKGGWASVSANPGTTPTPSTSSSGGGGFKRSGWATVGSSSNNTPSEITTGSVIPSVSSASSSTVNNNSPSEHQQSSPFTATSSGSRTSHSGHLPTFRNAGWTSLDTGSSHSIASLHSYQSSLAANTGHHAPEPSYAAPPPPPSSTMEESRGGWKSQGFAPVASASSSRPEEAP</sequence>
<dbReference type="AlphaFoldDB" id="A0A409VL75"/>
<dbReference type="InterPro" id="IPR013087">
    <property type="entry name" value="Znf_C2H2_type"/>
</dbReference>
<dbReference type="EMBL" id="NHTK01006028">
    <property type="protein sequence ID" value="PPQ67015.1"/>
    <property type="molecule type" value="Genomic_DNA"/>
</dbReference>
<feature type="region of interest" description="Disordered" evidence="5">
    <location>
        <begin position="418"/>
        <end position="468"/>
    </location>
</feature>
<feature type="compositionally biased region" description="Low complexity" evidence="5">
    <location>
        <begin position="376"/>
        <end position="387"/>
    </location>
</feature>
<feature type="compositionally biased region" description="Basic and acidic residues" evidence="5">
    <location>
        <begin position="288"/>
        <end position="297"/>
    </location>
</feature>
<dbReference type="Pfam" id="PF01585">
    <property type="entry name" value="G-patch"/>
    <property type="match status" value="1"/>
</dbReference>
<feature type="compositionally biased region" description="Polar residues" evidence="5">
    <location>
        <begin position="366"/>
        <end position="375"/>
    </location>
</feature>
<feature type="domain" description="G-patch" evidence="7">
    <location>
        <begin position="88"/>
        <end position="134"/>
    </location>
</feature>
<evidence type="ECO:0000259" key="6">
    <source>
        <dbReference type="PROSITE" id="PS50157"/>
    </source>
</evidence>
<feature type="region of interest" description="Disordered" evidence="5">
    <location>
        <begin position="1"/>
        <end position="61"/>
    </location>
</feature>
<dbReference type="PANTHER" id="PTHR47251:SF1">
    <property type="entry name" value="FINGER DOMAIN PROTEIN, PUTATIVE (AFU_ORTHOLOGUE AFUA_3G04180)-RELATED"/>
    <property type="match status" value="1"/>
</dbReference>
<dbReference type="InParanoid" id="A0A409VL75"/>
<dbReference type="InterPro" id="IPR036236">
    <property type="entry name" value="Znf_C2H2_sf"/>
</dbReference>
<evidence type="ECO:0008006" key="10">
    <source>
        <dbReference type="Google" id="ProtNLM"/>
    </source>
</evidence>
<dbReference type="OrthoDB" id="4822at2759"/>
<evidence type="ECO:0000256" key="5">
    <source>
        <dbReference type="SAM" id="MobiDB-lite"/>
    </source>
</evidence>
<feature type="compositionally biased region" description="Low complexity" evidence="5">
    <location>
        <begin position="44"/>
        <end position="54"/>
    </location>
</feature>
<evidence type="ECO:0000256" key="1">
    <source>
        <dbReference type="ARBA" id="ARBA00022723"/>
    </source>
</evidence>
<evidence type="ECO:0000313" key="8">
    <source>
        <dbReference type="EMBL" id="PPQ67015.1"/>
    </source>
</evidence>
<evidence type="ECO:0000256" key="4">
    <source>
        <dbReference type="PROSITE-ProRule" id="PRU00042"/>
    </source>
</evidence>
<gene>
    <name evidence="8" type="ORF">CVT24_011309</name>
</gene>
<evidence type="ECO:0000256" key="2">
    <source>
        <dbReference type="ARBA" id="ARBA00022771"/>
    </source>
</evidence>
<feature type="compositionally biased region" description="Polar residues" evidence="5">
    <location>
        <begin position="331"/>
        <end position="345"/>
    </location>
</feature>
<dbReference type="PANTHER" id="PTHR47251">
    <property type="entry name" value="FINGER DOMAIN PROTEIN, PUTATIVE (AFU_ORTHOLOGUE AFUA_3G04180)-RELATED"/>
    <property type="match status" value="1"/>
</dbReference>
<dbReference type="PROSITE" id="PS50174">
    <property type="entry name" value="G_PATCH"/>
    <property type="match status" value="1"/>
</dbReference>
<dbReference type="Pfam" id="PF12171">
    <property type="entry name" value="zf-C2H2_jaz"/>
    <property type="match status" value="1"/>
</dbReference>
<dbReference type="STRING" id="181874.A0A409VL75"/>
<proteinExistence type="predicted"/>
<keyword evidence="3" id="KW-0862">Zinc</keyword>
<keyword evidence="2 4" id="KW-0863">Zinc-finger</keyword>
<dbReference type="SUPFAM" id="SSF57667">
    <property type="entry name" value="beta-beta-alpha zinc fingers"/>
    <property type="match status" value="1"/>
</dbReference>
<accession>A0A409VL75</accession>
<dbReference type="GO" id="GO:0008270">
    <property type="term" value="F:zinc ion binding"/>
    <property type="evidence" value="ECO:0007669"/>
    <property type="project" value="UniProtKB-KW"/>
</dbReference>
<dbReference type="PROSITE" id="PS00028">
    <property type="entry name" value="ZINC_FINGER_C2H2_1"/>
    <property type="match status" value="1"/>
</dbReference>
<reference evidence="8 9" key="1">
    <citation type="journal article" date="2018" name="Evol. Lett.">
        <title>Horizontal gene cluster transfer increased hallucinogenic mushroom diversity.</title>
        <authorList>
            <person name="Reynolds H.T."/>
            <person name="Vijayakumar V."/>
            <person name="Gluck-Thaler E."/>
            <person name="Korotkin H.B."/>
            <person name="Matheny P.B."/>
            <person name="Slot J.C."/>
        </authorList>
    </citation>
    <scope>NUCLEOTIDE SEQUENCE [LARGE SCALE GENOMIC DNA]</scope>
    <source>
        <strain evidence="8 9">2629</strain>
    </source>
</reference>
<keyword evidence="1" id="KW-0479">Metal-binding</keyword>
<feature type="compositionally biased region" description="Basic and acidic residues" evidence="5">
    <location>
        <begin position="145"/>
        <end position="165"/>
    </location>
</feature>
<protein>
    <recommendedName>
        <fullName evidence="10">G-patch domain-containing protein</fullName>
    </recommendedName>
</protein>
<feature type="domain" description="C2H2-type" evidence="6">
    <location>
        <begin position="186"/>
        <end position="215"/>
    </location>
</feature>
<dbReference type="InterPro" id="IPR000467">
    <property type="entry name" value="G_patch_dom"/>
</dbReference>
<feature type="region of interest" description="Disordered" evidence="5">
    <location>
        <begin position="279"/>
        <end position="404"/>
    </location>
</feature>
<evidence type="ECO:0000313" key="9">
    <source>
        <dbReference type="Proteomes" id="UP000284842"/>
    </source>
</evidence>
<comment type="caution">
    <text evidence="8">The sequence shown here is derived from an EMBL/GenBank/DDBJ whole genome shotgun (WGS) entry which is preliminary data.</text>
</comment>
<dbReference type="Proteomes" id="UP000284842">
    <property type="component" value="Unassembled WGS sequence"/>
</dbReference>
<feature type="compositionally biased region" description="Acidic residues" evidence="5">
    <location>
        <begin position="33"/>
        <end position="43"/>
    </location>
</feature>
<feature type="region of interest" description="Disordered" evidence="5">
    <location>
        <begin position="143"/>
        <end position="165"/>
    </location>
</feature>
<feature type="compositionally biased region" description="Polar residues" evidence="5">
    <location>
        <begin position="395"/>
        <end position="404"/>
    </location>
</feature>
<dbReference type="PROSITE" id="PS50157">
    <property type="entry name" value="ZINC_FINGER_C2H2_2"/>
    <property type="match status" value="1"/>
</dbReference>
<keyword evidence="9" id="KW-1185">Reference proteome</keyword>
<dbReference type="GO" id="GO:0003676">
    <property type="term" value="F:nucleic acid binding"/>
    <property type="evidence" value="ECO:0007669"/>
    <property type="project" value="InterPro"/>
</dbReference>
<evidence type="ECO:0000259" key="7">
    <source>
        <dbReference type="PROSITE" id="PS50174"/>
    </source>
</evidence>
<feature type="non-terminal residue" evidence="8">
    <location>
        <position position="468"/>
    </location>
</feature>
<feature type="compositionally biased region" description="Low complexity" evidence="5">
    <location>
        <begin position="346"/>
        <end position="365"/>
    </location>
</feature>
<dbReference type="InterPro" id="IPR022755">
    <property type="entry name" value="Znf_C2H2_jaz"/>
</dbReference>
<name>A0A409VL75_9AGAR</name>